<dbReference type="Proteomes" id="UP000075346">
    <property type="component" value="Unassembled WGS sequence"/>
</dbReference>
<dbReference type="InterPro" id="IPR036390">
    <property type="entry name" value="WH_DNA-bd_sf"/>
</dbReference>
<dbReference type="FunFam" id="3.40.640.10:FF:000023">
    <property type="entry name" value="Transcriptional regulator, GntR family"/>
    <property type="match status" value="1"/>
</dbReference>
<dbReference type="InterPro" id="IPR036388">
    <property type="entry name" value="WH-like_DNA-bd_sf"/>
</dbReference>
<reference evidence="10" key="1">
    <citation type="submission" date="2015-12" db="EMBL/GenBank/DDBJ databases">
        <authorList>
            <person name="Shamseldin A."/>
            <person name="Moawad H."/>
            <person name="Abd El-Rahim W.M."/>
            <person name="Sadowsky M.J."/>
        </authorList>
    </citation>
    <scope>NUCLEOTIDE SEQUENCE [LARGE SCALE GENOMIC DNA]</scope>
    <source>
        <strain evidence="10">2538-88</strain>
    </source>
</reference>
<keyword evidence="3" id="KW-0808">Transferase</keyword>
<evidence type="ECO:0000256" key="2">
    <source>
        <dbReference type="ARBA" id="ARBA00022576"/>
    </source>
</evidence>
<dbReference type="InterPro" id="IPR000524">
    <property type="entry name" value="Tscrpt_reg_HTH_GntR"/>
</dbReference>
<dbReference type="AlphaFoldDB" id="A0A151L0J0"/>
<evidence type="ECO:0000256" key="5">
    <source>
        <dbReference type="ARBA" id="ARBA00023015"/>
    </source>
</evidence>
<dbReference type="SMART" id="SM00345">
    <property type="entry name" value="HTH_GNTR"/>
    <property type="match status" value="1"/>
</dbReference>
<dbReference type="RefSeq" id="WP_061896474.1">
    <property type="nucleotide sequence ID" value="NZ_LOBR01000014.1"/>
</dbReference>
<evidence type="ECO:0000313" key="9">
    <source>
        <dbReference type="EMBL" id="KYN89634.1"/>
    </source>
</evidence>
<dbReference type="Gene3D" id="3.90.1150.10">
    <property type="entry name" value="Aspartate Aminotransferase, domain 1"/>
    <property type="match status" value="1"/>
</dbReference>
<dbReference type="GO" id="GO:0003700">
    <property type="term" value="F:DNA-binding transcription factor activity"/>
    <property type="evidence" value="ECO:0007669"/>
    <property type="project" value="InterPro"/>
</dbReference>
<name>A0A151L0J0_9VIBR</name>
<evidence type="ECO:0000256" key="1">
    <source>
        <dbReference type="ARBA" id="ARBA00005384"/>
    </source>
</evidence>
<keyword evidence="2" id="KW-0032">Aminotransferase</keyword>
<accession>A0A151L0J0</accession>
<dbReference type="Gene3D" id="1.10.10.10">
    <property type="entry name" value="Winged helix-like DNA-binding domain superfamily/Winged helix DNA-binding domain"/>
    <property type="match status" value="1"/>
</dbReference>
<dbReference type="SUPFAM" id="SSF46785">
    <property type="entry name" value="Winged helix' DNA-binding domain"/>
    <property type="match status" value="1"/>
</dbReference>
<dbReference type="GO" id="GO:0003677">
    <property type="term" value="F:DNA binding"/>
    <property type="evidence" value="ECO:0007669"/>
    <property type="project" value="UniProtKB-KW"/>
</dbReference>
<dbReference type="InterPro" id="IPR015421">
    <property type="entry name" value="PyrdxlP-dep_Trfase_major"/>
</dbReference>
<dbReference type="GO" id="GO:0030170">
    <property type="term" value="F:pyridoxal phosphate binding"/>
    <property type="evidence" value="ECO:0007669"/>
    <property type="project" value="InterPro"/>
</dbReference>
<keyword evidence="4" id="KW-0663">Pyridoxal phosphate</keyword>
<evidence type="ECO:0000313" key="10">
    <source>
        <dbReference type="Proteomes" id="UP000075346"/>
    </source>
</evidence>
<dbReference type="PANTHER" id="PTHR46577:SF2">
    <property type="entry name" value="TRANSCRIPTIONAL REGULATORY PROTEIN"/>
    <property type="match status" value="1"/>
</dbReference>
<dbReference type="CDD" id="cd00609">
    <property type="entry name" value="AAT_like"/>
    <property type="match status" value="1"/>
</dbReference>
<dbReference type="SUPFAM" id="SSF53383">
    <property type="entry name" value="PLP-dependent transferases"/>
    <property type="match status" value="1"/>
</dbReference>
<keyword evidence="7" id="KW-0804">Transcription</keyword>
<keyword evidence="5" id="KW-0805">Transcription regulation</keyword>
<dbReference type="Pfam" id="PF00155">
    <property type="entry name" value="Aminotran_1_2"/>
    <property type="match status" value="1"/>
</dbReference>
<dbReference type="Gene3D" id="3.40.640.10">
    <property type="entry name" value="Type I PLP-dependent aspartate aminotransferase-like (Major domain)"/>
    <property type="match status" value="1"/>
</dbReference>
<dbReference type="EMBL" id="LOBR01000014">
    <property type="protein sequence ID" value="KYN89634.1"/>
    <property type="molecule type" value="Genomic_DNA"/>
</dbReference>
<protein>
    <submittedName>
        <fullName evidence="9">GntR family transcriptional regulator</fullName>
    </submittedName>
</protein>
<dbReference type="InterPro" id="IPR051446">
    <property type="entry name" value="HTH_trans_reg/aminotransferase"/>
</dbReference>
<keyword evidence="6" id="KW-0238">DNA-binding</keyword>
<proteinExistence type="inferred from homology"/>
<organism evidence="9 10">
    <name type="scientific">Vibrio cidicii</name>
    <dbReference type="NCBI Taxonomy" id="1763883"/>
    <lineage>
        <taxon>Bacteria</taxon>
        <taxon>Pseudomonadati</taxon>
        <taxon>Pseudomonadota</taxon>
        <taxon>Gammaproteobacteria</taxon>
        <taxon>Vibrionales</taxon>
        <taxon>Vibrionaceae</taxon>
        <taxon>Vibrio</taxon>
    </lineage>
</organism>
<dbReference type="InterPro" id="IPR015424">
    <property type="entry name" value="PyrdxlP-dep_Trfase"/>
</dbReference>
<dbReference type="InterPro" id="IPR004839">
    <property type="entry name" value="Aminotransferase_I/II_large"/>
</dbReference>
<evidence type="ECO:0000256" key="4">
    <source>
        <dbReference type="ARBA" id="ARBA00022898"/>
    </source>
</evidence>
<comment type="caution">
    <text evidence="9">The sequence shown here is derived from an EMBL/GenBank/DDBJ whole genome shotgun (WGS) entry which is preliminary data.</text>
</comment>
<dbReference type="PROSITE" id="PS50949">
    <property type="entry name" value="HTH_GNTR"/>
    <property type="match status" value="1"/>
</dbReference>
<dbReference type="InterPro" id="IPR015422">
    <property type="entry name" value="PyrdxlP-dep_Trfase_small"/>
</dbReference>
<feature type="domain" description="HTH gntR-type" evidence="8">
    <location>
        <begin position="1"/>
        <end position="69"/>
    </location>
</feature>
<dbReference type="CDD" id="cd07377">
    <property type="entry name" value="WHTH_GntR"/>
    <property type="match status" value="1"/>
</dbReference>
<dbReference type="PANTHER" id="PTHR46577">
    <property type="entry name" value="HTH-TYPE TRANSCRIPTIONAL REGULATORY PROTEIN GABR"/>
    <property type="match status" value="1"/>
</dbReference>
<dbReference type="GO" id="GO:0008483">
    <property type="term" value="F:transaminase activity"/>
    <property type="evidence" value="ECO:0007669"/>
    <property type="project" value="UniProtKB-KW"/>
</dbReference>
<dbReference type="Pfam" id="PF00392">
    <property type="entry name" value="GntR"/>
    <property type="match status" value="1"/>
</dbReference>
<comment type="similarity">
    <text evidence="1">In the C-terminal section; belongs to the class-I pyridoxal-phosphate-dependent aminotransferase family.</text>
</comment>
<evidence type="ECO:0000256" key="3">
    <source>
        <dbReference type="ARBA" id="ARBA00022679"/>
    </source>
</evidence>
<sequence length="473" mass="52730">MSRYRQLAELFKTQIQQKTWRAGEKLPSVRATSRSHAVSPGTVLQAYQLLESQGWISAKPQSGYFVTPDLARFADMKASNPAIRQSIDDELYDFLKHQSNKASVPLGSAFPDPSLFPLAALNRNLASSGRKMSVDLLADNLPPGCESLRRLIAQRYIQQGMDISHDDIVITSGALEALNLSLQAVVNKGDYVVIETPTFYGALQAVERLGLNAIEVPVDATSGLCLGRLEEAFANHPVRACWLMVNFHNPTGTTLDTTKKQAVLDLANRYDVVVIEDDVYAELSFAMPRPLPLKAYDQQDRVLLCGSFSKCLCPGYRIGWVVNQTYHERIQKLQLVSTLSGSAPVQLGVAHYLQHDSYDNHLRKLRKSLSARQQKMVDAIKVSFPAEVSFFVPQGGYFLWIKLPDGVNSLEVYQKLLETGVTSAYGGLFARDDHHDNYLRLNSSFSERDDFISVMEKMAQVIRSLLGSVDLLR</sequence>
<evidence type="ECO:0000259" key="8">
    <source>
        <dbReference type="PROSITE" id="PS50949"/>
    </source>
</evidence>
<evidence type="ECO:0000256" key="6">
    <source>
        <dbReference type="ARBA" id="ARBA00023125"/>
    </source>
</evidence>
<evidence type="ECO:0000256" key="7">
    <source>
        <dbReference type="ARBA" id="ARBA00023163"/>
    </source>
</evidence>
<gene>
    <name evidence="9" type="ORF">ATY37_11690</name>
</gene>